<dbReference type="EMBL" id="UINC01017478">
    <property type="protein sequence ID" value="SVA72511.1"/>
    <property type="molecule type" value="Genomic_DNA"/>
</dbReference>
<name>A0A381Y7C1_9ZZZZ</name>
<accession>A0A381Y7C1</accession>
<proteinExistence type="predicted"/>
<protein>
    <submittedName>
        <fullName evidence="1">Uncharacterized protein</fullName>
    </submittedName>
</protein>
<gene>
    <name evidence="1" type="ORF">METZ01_LOCUS125365</name>
</gene>
<sequence>MGSKVGLVDGRTLWVRPVGSRVLGLGNVVAEALAVSLDKPLEWAVGFFVGNTEL</sequence>
<reference evidence="1" key="1">
    <citation type="submission" date="2018-05" db="EMBL/GenBank/DDBJ databases">
        <authorList>
            <person name="Lanie J.A."/>
            <person name="Ng W.-L."/>
            <person name="Kazmierczak K.M."/>
            <person name="Andrzejewski T.M."/>
            <person name="Davidsen T.M."/>
            <person name="Wayne K.J."/>
            <person name="Tettelin H."/>
            <person name="Glass J.I."/>
            <person name="Rusch D."/>
            <person name="Podicherti R."/>
            <person name="Tsui H.-C.T."/>
            <person name="Winkler M.E."/>
        </authorList>
    </citation>
    <scope>NUCLEOTIDE SEQUENCE</scope>
</reference>
<dbReference type="AlphaFoldDB" id="A0A381Y7C1"/>
<evidence type="ECO:0000313" key="1">
    <source>
        <dbReference type="EMBL" id="SVA72511.1"/>
    </source>
</evidence>
<feature type="non-terminal residue" evidence="1">
    <location>
        <position position="54"/>
    </location>
</feature>
<organism evidence="1">
    <name type="scientific">marine metagenome</name>
    <dbReference type="NCBI Taxonomy" id="408172"/>
    <lineage>
        <taxon>unclassified sequences</taxon>
        <taxon>metagenomes</taxon>
        <taxon>ecological metagenomes</taxon>
    </lineage>
</organism>